<reference evidence="2" key="1">
    <citation type="submission" date="2016-06" db="EMBL/GenBank/DDBJ databases">
        <title>Parallel loss of symbiosis genes in relatives of nitrogen-fixing non-legume Parasponia.</title>
        <authorList>
            <person name="Van Velzen R."/>
            <person name="Holmer R."/>
            <person name="Bu F."/>
            <person name="Rutten L."/>
            <person name="Van Zeijl A."/>
            <person name="Liu W."/>
            <person name="Santuari L."/>
            <person name="Cao Q."/>
            <person name="Sharma T."/>
            <person name="Shen D."/>
            <person name="Roswanjaya Y."/>
            <person name="Wardhani T."/>
            <person name="Kalhor M.S."/>
            <person name="Jansen J."/>
            <person name="Van den Hoogen J."/>
            <person name="Gungor B."/>
            <person name="Hartog M."/>
            <person name="Hontelez J."/>
            <person name="Verver J."/>
            <person name="Yang W.-C."/>
            <person name="Schijlen E."/>
            <person name="Repin R."/>
            <person name="Schilthuizen M."/>
            <person name="Schranz E."/>
            <person name="Heidstra R."/>
            <person name="Miyata K."/>
            <person name="Fedorova E."/>
            <person name="Kohlen W."/>
            <person name="Bisseling T."/>
            <person name="Smit S."/>
            <person name="Geurts R."/>
        </authorList>
    </citation>
    <scope>NUCLEOTIDE SEQUENCE [LARGE SCALE GENOMIC DNA]</scope>
    <source>
        <strain evidence="2">cv. WU1-14</strain>
    </source>
</reference>
<dbReference type="AlphaFoldDB" id="A0A2P5E1P1"/>
<evidence type="ECO:0000313" key="1">
    <source>
        <dbReference type="EMBL" id="PON79460.1"/>
    </source>
</evidence>
<dbReference type="EMBL" id="JXTB01000004">
    <property type="protein sequence ID" value="PON79460.1"/>
    <property type="molecule type" value="Genomic_DNA"/>
</dbReference>
<organism evidence="1 2">
    <name type="scientific">Parasponia andersonii</name>
    <name type="common">Sponia andersonii</name>
    <dbReference type="NCBI Taxonomy" id="3476"/>
    <lineage>
        <taxon>Eukaryota</taxon>
        <taxon>Viridiplantae</taxon>
        <taxon>Streptophyta</taxon>
        <taxon>Embryophyta</taxon>
        <taxon>Tracheophyta</taxon>
        <taxon>Spermatophyta</taxon>
        <taxon>Magnoliopsida</taxon>
        <taxon>eudicotyledons</taxon>
        <taxon>Gunneridae</taxon>
        <taxon>Pentapetalae</taxon>
        <taxon>rosids</taxon>
        <taxon>fabids</taxon>
        <taxon>Rosales</taxon>
        <taxon>Cannabaceae</taxon>
        <taxon>Parasponia</taxon>
    </lineage>
</organism>
<evidence type="ECO:0000313" key="2">
    <source>
        <dbReference type="Proteomes" id="UP000237105"/>
    </source>
</evidence>
<dbReference type="Proteomes" id="UP000237105">
    <property type="component" value="Unassembled WGS sequence"/>
</dbReference>
<comment type="caution">
    <text evidence="1">The sequence shown here is derived from an EMBL/GenBank/DDBJ whole genome shotgun (WGS) entry which is preliminary data.</text>
</comment>
<name>A0A2P5E1P1_PARAD</name>
<accession>A0A2P5E1P1</accession>
<dbReference type="OrthoDB" id="10446300at2759"/>
<sequence length="81" mass="9508">MTRTVAMIHAQVTHIDESHHEEPSTNKRILGLFDNDYSSEEENQEWINKEESSGNTCESLLFEIQIIMLLLFIKDHIYDDL</sequence>
<feature type="non-terminal residue" evidence="1">
    <location>
        <position position="81"/>
    </location>
</feature>
<proteinExistence type="predicted"/>
<gene>
    <name evidence="1" type="ORF">PanWU01x14_011950</name>
</gene>
<protein>
    <submittedName>
        <fullName evidence="1">Uncharacterized protein</fullName>
    </submittedName>
</protein>
<keyword evidence="2" id="KW-1185">Reference proteome</keyword>